<feature type="compositionally biased region" description="Low complexity" evidence="1">
    <location>
        <begin position="1077"/>
        <end position="1089"/>
    </location>
</feature>
<feature type="compositionally biased region" description="Basic residues" evidence="1">
    <location>
        <begin position="712"/>
        <end position="744"/>
    </location>
</feature>
<feature type="compositionally biased region" description="Basic and acidic residues" evidence="1">
    <location>
        <begin position="325"/>
        <end position="335"/>
    </location>
</feature>
<dbReference type="AlphaFoldDB" id="F0YCB9"/>
<feature type="region of interest" description="Disordered" evidence="1">
    <location>
        <begin position="135"/>
        <end position="223"/>
    </location>
</feature>
<feature type="compositionally biased region" description="Basic and acidic residues" evidence="1">
    <location>
        <begin position="207"/>
        <end position="220"/>
    </location>
</feature>
<accession>F0YCB9</accession>
<proteinExistence type="predicted"/>
<feature type="compositionally biased region" description="Basic and acidic residues" evidence="1">
    <location>
        <begin position="533"/>
        <end position="542"/>
    </location>
</feature>
<feature type="region of interest" description="Disordered" evidence="1">
    <location>
        <begin position="1077"/>
        <end position="1096"/>
    </location>
</feature>
<feature type="compositionally biased region" description="Low complexity" evidence="1">
    <location>
        <begin position="1024"/>
        <end position="1035"/>
    </location>
</feature>
<feature type="compositionally biased region" description="Low complexity" evidence="1">
    <location>
        <begin position="599"/>
        <end position="609"/>
    </location>
</feature>
<evidence type="ECO:0000313" key="3">
    <source>
        <dbReference type="Proteomes" id="UP000002729"/>
    </source>
</evidence>
<dbReference type="KEGG" id="aaf:AURANDRAFT_71829"/>
<organism evidence="3">
    <name type="scientific">Aureococcus anophagefferens</name>
    <name type="common">Harmful bloom alga</name>
    <dbReference type="NCBI Taxonomy" id="44056"/>
    <lineage>
        <taxon>Eukaryota</taxon>
        <taxon>Sar</taxon>
        <taxon>Stramenopiles</taxon>
        <taxon>Ochrophyta</taxon>
        <taxon>Pelagophyceae</taxon>
        <taxon>Pelagomonadales</taxon>
        <taxon>Pelagomonadaceae</taxon>
        <taxon>Aureococcus</taxon>
    </lineage>
</organism>
<sequence length="1137" mass="122991">DDARPRAASAVLHCSLRRRARALAALRGAVHVARRRDAPEARRRVPAARRVGREPHLHARPLPVAQDGLDGALQPGAVGRGAAEPRLLVARRPAEQRLAHAAGRGARAAHRRRAPPPGGALGVVDAVLRAARGRRQVVAAQRHRRPRRRLRELPVEGDGGARQDGPVEVRAAPPRLRRRRRVRRRRRSADPRAAPRPVPRPAHLRGARGEQARPRPDAPRGGRARVARGLLRVGHGHLGPLLREPPRGARRGVSERVDEGDPHPVHRRVHRVDGRAAAHAAGGGVHQRQARLGVAARQGRGRGHGRRVRAHGGHLLQRLPGHARQVREAAQDAHVPRRGGVRRRRRGHQQRQVQDQRQGRRRHALDLRHLRRGAPAARRGRGVATTRLLRVREPGKRLRDGLLRPGPPHAAHPQDGLGREGARRARRERRRRRRRRGGRQGARRVHAAVHDEDRRRRAQVGGAGRRRRRVAARLARPGARGAARRRRHRLRPRGGRLHLLRAPLHEGRRGAAHRGLRERQDPDGVARAPPAAQHRDPRRLDARTAASFFVAPPVPQGDGGLRGPGREALGRGPRHAGRHDGAPHGQVPQRHRHARRPRLPGQGLPLHGPGLRREDAEQDGADDPPGRAVARARRIDPGVAAARQHGLARRAEQRLREDERPHRARGRRRGAGPVADARAPHRHPAPRLGADRGAPAEQLFGRGVAEPDGGRRGLRLHAAPRRRGGRLRAVRRVPHRGGRGRRRERPADARDAAAQGGQGRREPRGQVPRGARRVRRRARRSAGHGLRRLPRPRPPPVAPAFAAPRGAGGRAGSGRAAAAHGRHGPRGAGAGPRLRRAARGPRRARGARGLRADVGERQVRRRGLLPRRAGAAAGAHARHGAPGAHAAHAADAADAARGAHAAHGARGSHGARGADGADAAGRSHGARVLRRAAAVAARRARRAARRAAAAPGRHGARAGPAGLRSAAAVAERAAAGVRALHAVLAGRERRRRGAAPAPGGAPRAPAGGAAELRAPARRARRAGPARGPRAAAAAAGRRRAAAADAGRAGRAARRRRALQLLLQARRRHRPPLRRRLPLLGQRPQPQGQVRPHDARLQRPRAAADLRRAAAAAAGLLTRRRPLHTHTHTALVVVLYSS</sequence>
<dbReference type="InParanoid" id="F0YCB9"/>
<feature type="compositionally biased region" description="Basic residues" evidence="1">
    <location>
        <begin position="424"/>
        <end position="447"/>
    </location>
</feature>
<evidence type="ECO:0000256" key="1">
    <source>
        <dbReference type="SAM" id="MobiDB-lite"/>
    </source>
</evidence>
<dbReference type="GeneID" id="20228418"/>
<feature type="compositionally biased region" description="Low complexity" evidence="1">
    <location>
        <begin position="994"/>
        <end position="1013"/>
    </location>
</feature>
<reference evidence="2 3" key="1">
    <citation type="journal article" date="2011" name="Proc. Natl. Acad. Sci. U.S.A.">
        <title>Niche of harmful alga Aureococcus anophagefferens revealed through ecogenomics.</title>
        <authorList>
            <person name="Gobler C.J."/>
            <person name="Berry D.L."/>
            <person name="Dyhrman S.T."/>
            <person name="Wilhelm S.W."/>
            <person name="Salamov A."/>
            <person name="Lobanov A.V."/>
            <person name="Zhang Y."/>
            <person name="Collier J.L."/>
            <person name="Wurch L.L."/>
            <person name="Kustka A.B."/>
            <person name="Dill B.D."/>
            <person name="Shah M."/>
            <person name="VerBerkmoes N.C."/>
            <person name="Kuo A."/>
            <person name="Terry A."/>
            <person name="Pangilinan J."/>
            <person name="Lindquist E.A."/>
            <person name="Lucas S."/>
            <person name="Paulsen I.T."/>
            <person name="Hattenrath-Lehmann T.K."/>
            <person name="Talmage S.C."/>
            <person name="Walker E.A."/>
            <person name="Koch F."/>
            <person name="Burson A.M."/>
            <person name="Marcoval M.A."/>
            <person name="Tang Y.Z."/>
            <person name="Lecleir G.R."/>
            <person name="Coyne K.J."/>
            <person name="Berg G.M."/>
            <person name="Bertrand E.M."/>
            <person name="Saito M.A."/>
            <person name="Gladyshev V.N."/>
            <person name="Grigoriev I.V."/>
        </authorList>
    </citation>
    <scope>NUCLEOTIDE SEQUENCE [LARGE SCALE GENOMIC DNA]</scope>
    <source>
        <strain evidence="3">CCMP 1984</strain>
    </source>
</reference>
<keyword evidence="3" id="KW-1185">Reference proteome</keyword>
<name>F0YCB9_AURAN</name>
<feature type="compositionally biased region" description="Basic and acidic residues" evidence="1">
    <location>
        <begin position="649"/>
        <end position="661"/>
    </location>
</feature>
<dbReference type="Proteomes" id="UP000002729">
    <property type="component" value="Unassembled WGS sequence"/>
</dbReference>
<feature type="compositionally biased region" description="Basic and acidic residues" evidence="1">
    <location>
        <begin position="390"/>
        <end position="402"/>
    </location>
</feature>
<gene>
    <name evidence="2" type="ORF">AURANDRAFT_71829</name>
</gene>
<dbReference type="EMBL" id="GL833131">
    <property type="protein sequence ID" value="EGB07415.1"/>
    <property type="molecule type" value="Genomic_DNA"/>
</dbReference>
<feature type="compositionally biased region" description="Basic residues" evidence="1">
    <location>
        <begin position="589"/>
        <end position="598"/>
    </location>
</feature>
<feature type="compositionally biased region" description="Low complexity" evidence="1">
    <location>
        <begin position="373"/>
        <end position="388"/>
    </location>
</feature>
<feature type="compositionally biased region" description="Low complexity" evidence="1">
    <location>
        <begin position="914"/>
        <end position="923"/>
    </location>
</feature>
<dbReference type="RefSeq" id="XP_009038033.1">
    <property type="nucleotide sequence ID" value="XM_009039785.1"/>
</dbReference>
<feature type="compositionally biased region" description="Basic and acidic residues" evidence="1">
    <location>
        <begin position="503"/>
        <end position="524"/>
    </location>
</feature>
<protein>
    <submittedName>
        <fullName evidence="2">Uncharacterized protein</fullName>
    </submittedName>
</protein>
<feature type="compositionally biased region" description="Low complexity" evidence="1">
    <location>
        <begin position="472"/>
        <end position="481"/>
    </location>
</feature>
<feature type="compositionally biased region" description="Low complexity" evidence="1">
    <location>
        <begin position="866"/>
        <end position="905"/>
    </location>
</feature>
<feature type="compositionally biased region" description="Basic residues" evidence="1">
    <location>
        <begin position="833"/>
        <end position="848"/>
    </location>
</feature>
<feature type="compositionally biased region" description="Basic and acidic residues" evidence="1">
    <location>
        <begin position="151"/>
        <end position="167"/>
    </location>
</feature>
<feature type="compositionally biased region" description="Basic residues" evidence="1">
    <location>
        <begin position="336"/>
        <end position="349"/>
    </location>
</feature>
<feature type="non-terminal residue" evidence="2">
    <location>
        <position position="1137"/>
    </location>
</feature>
<feature type="compositionally biased region" description="Basic residues" evidence="1">
    <location>
        <begin position="770"/>
        <end position="791"/>
    </location>
</feature>
<feature type="region of interest" description="Disordered" evidence="1">
    <location>
        <begin position="323"/>
        <end position="926"/>
    </location>
</feature>
<feature type="non-terminal residue" evidence="2">
    <location>
        <position position="1"/>
    </location>
</feature>
<feature type="region of interest" description="Disordered" evidence="1">
    <location>
        <begin position="988"/>
        <end position="1050"/>
    </location>
</feature>
<feature type="compositionally biased region" description="Basic residues" evidence="1">
    <location>
        <begin position="175"/>
        <end position="187"/>
    </location>
</feature>
<feature type="compositionally biased region" description="Basic residues" evidence="1">
    <location>
        <begin position="135"/>
        <end position="150"/>
    </location>
</feature>
<evidence type="ECO:0000313" key="2">
    <source>
        <dbReference type="EMBL" id="EGB07415.1"/>
    </source>
</evidence>
<feature type="compositionally biased region" description="Basic residues" evidence="1">
    <location>
        <begin position="482"/>
        <end position="499"/>
    </location>
</feature>
<feature type="compositionally biased region" description="Basic and acidic residues" evidence="1">
    <location>
        <begin position="244"/>
        <end position="264"/>
    </location>
</feature>
<feature type="region of interest" description="Disordered" evidence="1">
    <location>
        <begin position="236"/>
        <end position="266"/>
    </location>
</feature>
<dbReference type="OMA" id="MHDETEE"/>